<dbReference type="Proteomes" id="UP000291259">
    <property type="component" value="Chromosome"/>
</dbReference>
<feature type="transmembrane region" description="Helical" evidence="1">
    <location>
        <begin position="277"/>
        <end position="296"/>
    </location>
</feature>
<evidence type="ECO:0000313" key="3">
    <source>
        <dbReference type="Proteomes" id="UP000291259"/>
    </source>
</evidence>
<feature type="transmembrane region" description="Helical" evidence="1">
    <location>
        <begin position="390"/>
        <end position="409"/>
    </location>
</feature>
<keyword evidence="1" id="KW-0472">Membrane</keyword>
<protein>
    <submittedName>
        <fullName evidence="2">Uncharacterized protein</fullName>
    </submittedName>
</protein>
<dbReference type="OrthoDB" id="4350291at2"/>
<evidence type="ECO:0000313" key="2">
    <source>
        <dbReference type="EMBL" id="QAY73230.1"/>
    </source>
</evidence>
<evidence type="ECO:0000256" key="1">
    <source>
        <dbReference type="SAM" id="Phobius"/>
    </source>
</evidence>
<dbReference type="KEGG" id="agf:ET445_07590"/>
<dbReference type="RefSeq" id="WP_129190272.1">
    <property type="nucleotide sequence ID" value="NZ_CP035491.1"/>
</dbReference>
<organism evidence="2 3">
    <name type="scientific">Agromyces protaetiae</name>
    <dbReference type="NCBI Taxonomy" id="2509455"/>
    <lineage>
        <taxon>Bacteria</taxon>
        <taxon>Bacillati</taxon>
        <taxon>Actinomycetota</taxon>
        <taxon>Actinomycetes</taxon>
        <taxon>Micrococcales</taxon>
        <taxon>Microbacteriaceae</taxon>
        <taxon>Agromyces</taxon>
    </lineage>
</organism>
<keyword evidence="3" id="KW-1185">Reference proteome</keyword>
<reference evidence="2 3" key="1">
    <citation type="submission" date="2019-01" db="EMBL/GenBank/DDBJ databases">
        <title>Genome sequencing of strain FW100M-8.</title>
        <authorList>
            <person name="Heo J."/>
            <person name="Kim S.-J."/>
            <person name="Kim J.-S."/>
            <person name="Hong S.-B."/>
            <person name="Kwon S.-W."/>
        </authorList>
    </citation>
    <scope>NUCLEOTIDE SEQUENCE [LARGE SCALE GENOMIC DNA]</scope>
    <source>
        <strain evidence="2 3">FW100M-8</strain>
    </source>
</reference>
<sequence>MATSAEELEARIAALEAENAELRAARGGEAGNGDAGGTRKGRGRGRAALAIVLITLGALLAPVAVISAWARIELVDTDRFVQTFAPLAEDPAVQDFVAAEVSDAIIEQADLPQLTADLFDGIRGLDLPPRAENALGLLEAPAAQGLEALITQTVTRVVQSDAFADTWATALRFTHRQFVAAVQGRAGSALEISGQGELTVQLGPVLDEVKRVLGEQGVGFASLIPEVQLGIVVAQADSLVLVQTVYALAVGVGIWLPWVVLALFAGGVLVARDRRKALVWAGGAFAASMLLLAAGLGVGRLYFLGAVSPSIIPADAAGVLFDGLSEIMRAVSAALALVGVFVALFAWLSGPWRPAVALRGFAESGFAAVRAAAARHGVTTGAFGDALERWIAGVYAVIAVVAASVLLFVRPLTGSLVGWTVFWVLLALLVVQLLRRPAGTPGPSRREEVPAG</sequence>
<feature type="transmembrane region" description="Helical" evidence="1">
    <location>
        <begin position="47"/>
        <end position="70"/>
    </location>
</feature>
<feature type="transmembrane region" description="Helical" evidence="1">
    <location>
        <begin position="416"/>
        <end position="434"/>
    </location>
</feature>
<proteinExistence type="predicted"/>
<keyword evidence="1" id="KW-1133">Transmembrane helix</keyword>
<dbReference type="EMBL" id="CP035491">
    <property type="protein sequence ID" value="QAY73230.1"/>
    <property type="molecule type" value="Genomic_DNA"/>
</dbReference>
<gene>
    <name evidence="2" type="ORF">ET445_07590</name>
</gene>
<accession>A0A4P6FAJ1</accession>
<feature type="transmembrane region" description="Helical" evidence="1">
    <location>
        <begin position="328"/>
        <end position="348"/>
    </location>
</feature>
<dbReference type="AlphaFoldDB" id="A0A4P6FAJ1"/>
<feature type="transmembrane region" description="Helical" evidence="1">
    <location>
        <begin position="245"/>
        <end position="270"/>
    </location>
</feature>
<keyword evidence="1" id="KW-0812">Transmembrane</keyword>
<name>A0A4P6FAJ1_9MICO</name>